<dbReference type="AlphaFoldDB" id="A0A1T5CJD7"/>
<dbReference type="EMBL" id="FUYZ01000001">
    <property type="protein sequence ID" value="SKB59559.1"/>
    <property type="molecule type" value="Genomic_DNA"/>
</dbReference>
<proteinExistence type="inferred from homology"/>
<dbReference type="RefSeq" id="WP_079665441.1">
    <property type="nucleotide sequence ID" value="NZ_FUYZ01000001.1"/>
</dbReference>
<dbReference type="InterPro" id="IPR000064">
    <property type="entry name" value="NLP_P60_dom"/>
</dbReference>
<dbReference type="Proteomes" id="UP000191112">
    <property type="component" value="Unassembled WGS sequence"/>
</dbReference>
<dbReference type="PANTHER" id="PTHR47053">
    <property type="entry name" value="MUREIN DD-ENDOPEPTIDASE MEPH-RELATED"/>
    <property type="match status" value="1"/>
</dbReference>
<keyword evidence="4" id="KW-0788">Thiol protease</keyword>
<dbReference type="STRING" id="619805.SAMN05660477_00108"/>
<dbReference type="GO" id="GO:0008234">
    <property type="term" value="F:cysteine-type peptidase activity"/>
    <property type="evidence" value="ECO:0007669"/>
    <property type="project" value="UniProtKB-KW"/>
</dbReference>
<dbReference type="InterPro" id="IPR038765">
    <property type="entry name" value="Papain-like_cys_pep_sf"/>
</dbReference>
<dbReference type="PANTHER" id="PTHR47053:SF1">
    <property type="entry name" value="MUREIN DD-ENDOPEPTIDASE MEPH-RELATED"/>
    <property type="match status" value="1"/>
</dbReference>
<organism evidence="6 7">
    <name type="scientific">Soonwooa buanensis</name>
    <dbReference type="NCBI Taxonomy" id="619805"/>
    <lineage>
        <taxon>Bacteria</taxon>
        <taxon>Pseudomonadati</taxon>
        <taxon>Bacteroidota</taxon>
        <taxon>Flavobacteriia</taxon>
        <taxon>Flavobacteriales</taxon>
        <taxon>Weeksellaceae</taxon>
        <taxon>Chryseobacterium group</taxon>
        <taxon>Soonwooa</taxon>
    </lineage>
</organism>
<evidence type="ECO:0000313" key="6">
    <source>
        <dbReference type="EMBL" id="SKB59559.1"/>
    </source>
</evidence>
<evidence type="ECO:0000256" key="3">
    <source>
        <dbReference type="ARBA" id="ARBA00022801"/>
    </source>
</evidence>
<sequence length="179" mass="19622">MKRLVYIFIASVTLYSCSTSKNVSRSKYKSSASSKSNVNLKKYTSNNTSKVSGDRNDVVKDAQQYLGVPYKYGGNTKTGFDCSGLVTKVFEDNSYKLPRRSSDQADTGSSIRVEEVKPGDLLFFATAGGRNVSHVGIVNNIENSGEIKFIHASTSKGVIISSLNEAYWNKAFLFARSVL</sequence>
<evidence type="ECO:0000256" key="2">
    <source>
        <dbReference type="ARBA" id="ARBA00022670"/>
    </source>
</evidence>
<accession>A0A1T5CJD7</accession>
<dbReference type="OrthoDB" id="9807055at2"/>
<feature type="domain" description="NlpC/P60" evidence="5">
    <location>
        <begin position="52"/>
        <end position="179"/>
    </location>
</feature>
<gene>
    <name evidence="6" type="ORF">SAMN05660477_00108</name>
</gene>
<dbReference type="PROSITE" id="PS51935">
    <property type="entry name" value="NLPC_P60"/>
    <property type="match status" value="1"/>
</dbReference>
<reference evidence="6 7" key="1">
    <citation type="submission" date="2017-02" db="EMBL/GenBank/DDBJ databases">
        <authorList>
            <person name="Peterson S.W."/>
        </authorList>
    </citation>
    <scope>NUCLEOTIDE SEQUENCE [LARGE SCALE GENOMIC DNA]</scope>
    <source>
        <strain evidence="6 7">DSM 22323</strain>
    </source>
</reference>
<evidence type="ECO:0000259" key="5">
    <source>
        <dbReference type="PROSITE" id="PS51935"/>
    </source>
</evidence>
<dbReference type="GO" id="GO:0006508">
    <property type="term" value="P:proteolysis"/>
    <property type="evidence" value="ECO:0007669"/>
    <property type="project" value="UniProtKB-KW"/>
</dbReference>
<name>A0A1T5CJD7_9FLAO</name>
<comment type="similarity">
    <text evidence="1">Belongs to the peptidase C40 family.</text>
</comment>
<keyword evidence="3 6" id="KW-0378">Hydrolase</keyword>
<dbReference type="Pfam" id="PF00877">
    <property type="entry name" value="NLPC_P60"/>
    <property type="match status" value="1"/>
</dbReference>
<dbReference type="SUPFAM" id="SSF54001">
    <property type="entry name" value="Cysteine proteinases"/>
    <property type="match status" value="1"/>
</dbReference>
<dbReference type="Gene3D" id="3.90.1720.10">
    <property type="entry name" value="endopeptidase domain like (from Nostoc punctiforme)"/>
    <property type="match status" value="1"/>
</dbReference>
<evidence type="ECO:0000256" key="4">
    <source>
        <dbReference type="ARBA" id="ARBA00022807"/>
    </source>
</evidence>
<dbReference type="PROSITE" id="PS51257">
    <property type="entry name" value="PROKAR_LIPOPROTEIN"/>
    <property type="match status" value="1"/>
</dbReference>
<dbReference type="InterPro" id="IPR051202">
    <property type="entry name" value="Peptidase_C40"/>
</dbReference>
<keyword evidence="7" id="KW-1185">Reference proteome</keyword>
<evidence type="ECO:0000313" key="7">
    <source>
        <dbReference type="Proteomes" id="UP000191112"/>
    </source>
</evidence>
<evidence type="ECO:0000256" key="1">
    <source>
        <dbReference type="ARBA" id="ARBA00007074"/>
    </source>
</evidence>
<protein>
    <submittedName>
        <fullName evidence="6">Cell wall-associated hydrolase, NlpC family</fullName>
    </submittedName>
</protein>
<keyword evidence="2" id="KW-0645">Protease</keyword>